<dbReference type="InterPro" id="IPR036291">
    <property type="entry name" value="NAD(P)-bd_dom_sf"/>
</dbReference>
<organism evidence="4 5">
    <name type="scientific">Candidatus Egerieisoma faecipullorum</name>
    <dbReference type="NCBI Taxonomy" id="2840963"/>
    <lineage>
        <taxon>Bacteria</taxon>
        <taxon>Bacillati</taxon>
        <taxon>Bacillota</taxon>
        <taxon>Clostridia</taxon>
        <taxon>Eubacteriales</taxon>
        <taxon>Clostridiaceae</taxon>
        <taxon>Clostridiaceae incertae sedis</taxon>
        <taxon>Candidatus Egerieisoma</taxon>
    </lineage>
</organism>
<dbReference type="NCBIfam" id="NF047420">
    <property type="entry name" value="EF_P_mod_YmfI"/>
    <property type="match status" value="1"/>
</dbReference>
<dbReference type="SUPFAM" id="SSF51735">
    <property type="entry name" value="NAD(P)-binding Rossmann-fold domains"/>
    <property type="match status" value="1"/>
</dbReference>
<evidence type="ECO:0000256" key="2">
    <source>
        <dbReference type="ARBA" id="ARBA00023002"/>
    </source>
</evidence>
<keyword evidence="3" id="KW-0753">Steroid metabolism</keyword>
<dbReference type="InterPro" id="IPR050259">
    <property type="entry name" value="SDR"/>
</dbReference>
<dbReference type="PANTHER" id="PTHR42879:SF2">
    <property type="entry name" value="3-OXOACYL-[ACYL-CARRIER-PROTEIN] REDUCTASE FABG"/>
    <property type="match status" value="1"/>
</dbReference>
<evidence type="ECO:0000313" key="4">
    <source>
        <dbReference type="EMBL" id="HIU30051.1"/>
    </source>
</evidence>
<dbReference type="PRINTS" id="PR00080">
    <property type="entry name" value="SDRFAMILY"/>
</dbReference>
<comment type="similarity">
    <text evidence="1">Belongs to the short-chain dehydrogenases/reductases (SDR) family.</text>
</comment>
<dbReference type="InterPro" id="IPR020904">
    <property type="entry name" value="Sc_DH/Rdtase_CS"/>
</dbReference>
<keyword evidence="3" id="KW-0443">Lipid metabolism</keyword>
<evidence type="ECO:0000313" key="5">
    <source>
        <dbReference type="Proteomes" id="UP000824089"/>
    </source>
</evidence>
<keyword evidence="2" id="KW-0560">Oxidoreductase</keyword>
<dbReference type="PRINTS" id="PR00081">
    <property type="entry name" value="GDHRDH"/>
</dbReference>
<dbReference type="EMBL" id="DVMM01000148">
    <property type="protein sequence ID" value="HIU30051.1"/>
    <property type="molecule type" value="Genomic_DNA"/>
</dbReference>
<dbReference type="PANTHER" id="PTHR42879">
    <property type="entry name" value="3-OXOACYL-(ACYL-CARRIER-PROTEIN) REDUCTASE"/>
    <property type="match status" value="1"/>
</dbReference>
<reference evidence="4" key="2">
    <citation type="journal article" date="2021" name="PeerJ">
        <title>Extensive microbial diversity within the chicken gut microbiome revealed by metagenomics and culture.</title>
        <authorList>
            <person name="Gilroy R."/>
            <person name="Ravi A."/>
            <person name="Getino M."/>
            <person name="Pursley I."/>
            <person name="Horton D.L."/>
            <person name="Alikhan N.F."/>
            <person name="Baker D."/>
            <person name="Gharbi K."/>
            <person name="Hall N."/>
            <person name="Watson M."/>
            <person name="Adriaenssens E.M."/>
            <person name="Foster-Nyarko E."/>
            <person name="Jarju S."/>
            <person name="Secka A."/>
            <person name="Antonio M."/>
            <person name="Oren A."/>
            <person name="Chaudhuri R.R."/>
            <person name="La Ragione R."/>
            <person name="Hildebrand F."/>
            <person name="Pallen M.J."/>
        </authorList>
    </citation>
    <scope>NUCLEOTIDE SEQUENCE</scope>
    <source>
        <strain evidence="4">CHK195-4489</strain>
    </source>
</reference>
<evidence type="ECO:0000256" key="1">
    <source>
        <dbReference type="ARBA" id="ARBA00006484"/>
    </source>
</evidence>
<sequence>MWRFSVVAVSFVTGGAGGIGREISRSFARHGYDVGIHYNTGKERAEALAAELRSVFGVKALTFGADFAQPESICKMFGALADGLGAPDVLVNNAGASDWRLLTDISESAWERQLDVNLSGAFHLCKCAAPAMIARKHGAIVNISSVWGIAGGACEAAYSAAKAGLIGLTKALARELGPSGIRVNCVAPGVIDTEMNAIHSKETLDQLAEETPLCRLGKAHEVAAAVYFLASEEASFITGQTLCVDGGFLQG</sequence>
<dbReference type="Proteomes" id="UP000824089">
    <property type="component" value="Unassembled WGS sequence"/>
</dbReference>
<name>A0A9D1LAK7_9CLOT</name>
<gene>
    <name evidence="4" type="primary">fabG</name>
    <name evidence="4" type="ORF">IAD50_07140</name>
</gene>
<comment type="caution">
    <text evidence="4">The sequence shown here is derived from an EMBL/GenBank/DDBJ whole genome shotgun (WGS) entry which is preliminary data.</text>
</comment>
<protein>
    <submittedName>
        <fullName evidence="4">3-oxoacyl-ACP reductase FabG</fullName>
    </submittedName>
</protein>
<dbReference type="GO" id="GO:0008202">
    <property type="term" value="P:steroid metabolic process"/>
    <property type="evidence" value="ECO:0007669"/>
    <property type="project" value="UniProtKB-KW"/>
</dbReference>
<dbReference type="PROSITE" id="PS00061">
    <property type="entry name" value="ADH_SHORT"/>
    <property type="match status" value="1"/>
</dbReference>
<dbReference type="GO" id="GO:0016491">
    <property type="term" value="F:oxidoreductase activity"/>
    <property type="evidence" value="ECO:0007669"/>
    <property type="project" value="UniProtKB-KW"/>
</dbReference>
<dbReference type="Gene3D" id="3.40.50.720">
    <property type="entry name" value="NAD(P)-binding Rossmann-like Domain"/>
    <property type="match status" value="1"/>
</dbReference>
<dbReference type="Pfam" id="PF13561">
    <property type="entry name" value="adh_short_C2"/>
    <property type="match status" value="1"/>
</dbReference>
<proteinExistence type="inferred from homology"/>
<dbReference type="GO" id="GO:0032787">
    <property type="term" value="P:monocarboxylic acid metabolic process"/>
    <property type="evidence" value="ECO:0007669"/>
    <property type="project" value="UniProtKB-ARBA"/>
</dbReference>
<reference evidence="4" key="1">
    <citation type="submission" date="2020-10" db="EMBL/GenBank/DDBJ databases">
        <authorList>
            <person name="Gilroy R."/>
        </authorList>
    </citation>
    <scope>NUCLEOTIDE SEQUENCE</scope>
    <source>
        <strain evidence="4">CHK195-4489</strain>
    </source>
</reference>
<accession>A0A9D1LAK7</accession>
<dbReference type="AlphaFoldDB" id="A0A9D1LAK7"/>
<dbReference type="FunFam" id="3.40.50.720:FF:000173">
    <property type="entry name" value="3-oxoacyl-[acyl-carrier protein] reductase"/>
    <property type="match status" value="1"/>
</dbReference>
<evidence type="ECO:0000256" key="3">
    <source>
        <dbReference type="ARBA" id="ARBA00023221"/>
    </source>
</evidence>
<dbReference type="NCBIfam" id="NF009466">
    <property type="entry name" value="PRK12826.1-2"/>
    <property type="match status" value="1"/>
</dbReference>
<dbReference type="InterPro" id="IPR002347">
    <property type="entry name" value="SDR_fam"/>
</dbReference>